<keyword evidence="1" id="KW-0472">Membrane</keyword>
<keyword evidence="1" id="KW-1133">Transmembrane helix</keyword>
<dbReference type="EMBL" id="LOKL01000002">
    <property type="protein sequence ID" value="MBZ3922910.1"/>
    <property type="molecule type" value="Genomic_DNA"/>
</dbReference>
<accession>A0AAW4RF79</accession>
<dbReference type="RefSeq" id="WP_089112198.1">
    <property type="nucleotide sequence ID" value="NZ_LOKL01000002.1"/>
</dbReference>
<protein>
    <submittedName>
        <fullName evidence="2">Uncharacterized protein</fullName>
    </submittedName>
</protein>
<feature type="transmembrane region" description="Helical" evidence="1">
    <location>
        <begin position="81"/>
        <end position="103"/>
    </location>
</feature>
<dbReference type="Proteomes" id="UP000825388">
    <property type="component" value="Unassembled WGS sequence"/>
</dbReference>
<evidence type="ECO:0000313" key="3">
    <source>
        <dbReference type="Proteomes" id="UP000825388"/>
    </source>
</evidence>
<dbReference type="AlphaFoldDB" id="A0AAW4RF79"/>
<name>A0AAW4RF79_XANCI</name>
<gene>
    <name evidence="2" type="ORF">Xseb_04300</name>
</gene>
<organism evidence="2 3">
    <name type="scientific">Xanthomonas citri pv. sesbaniae</name>
    <dbReference type="NCBI Taxonomy" id="473425"/>
    <lineage>
        <taxon>Bacteria</taxon>
        <taxon>Pseudomonadati</taxon>
        <taxon>Pseudomonadota</taxon>
        <taxon>Gammaproteobacteria</taxon>
        <taxon>Lysobacterales</taxon>
        <taxon>Lysobacteraceae</taxon>
        <taxon>Xanthomonas</taxon>
    </lineage>
</organism>
<feature type="transmembrane region" description="Helical" evidence="1">
    <location>
        <begin position="115"/>
        <end position="132"/>
    </location>
</feature>
<comment type="caution">
    <text evidence="2">The sequence shown here is derived from an EMBL/GenBank/DDBJ whole genome shotgun (WGS) entry which is preliminary data.</text>
</comment>
<evidence type="ECO:0000313" key="2">
    <source>
        <dbReference type="EMBL" id="MBZ3922910.1"/>
    </source>
</evidence>
<feature type="transmembrane region" description="Helical" evidence="1">
    <location>
        <begin position="42"/>
        <end position="61"/>
    </location>
</feature>
<sequence length="154" mass="15646">MDGGATILLKFGAFVAATTAGGAVVAEVITGTERLFLGIPQSWFLAAVVGALIGLLLLSEIDAGKVSPPRDGTLASRWLTLLLRVGLLGLFVLGFALAAGWIVVALSTYFPSMRAAGMAFSGLSGFVIKPMLPHYLAALQKITGGLATKAGGGA</sequence>
<reference evidence="2" key="1">
    <citation type="submission" date="2015-12" db="EMBL/GenBank/DDBJ databases">
        <authorList>
            <person name="Bansal K."/>
            <person name="Midha S."/>
            <person name="Patil P.B."/>
        </authorList>
    </citation>
    <scope>NUCLEOTIDE SEQUENCE</scope>
    <source>
        <strain evidence="2">LMG867</strain>
    </source>
</reference>
<proteinExistence type="predicted"/>
<keyword evidence="1" id="KW-0812">Transmembrane</keyword>
<evidence type="ECO:0000256" key="1">
    <source>
        <dbReference type="SAM" id="Phobius"/>
    </source>
</evidence>